<comment type="caution">
    <text evidence="2">The sequence shown here is derived from an EMBL/GenBank/DDBJ whole genome shotgun (WGS) entry which is preliminary data.</text>
</comment>
<dbReference type="Proteomes" id="UP000297452">
    <property type="component" value="Unassembled WGS sequence"/>
</dbReference>
<evidence type="ECO:0000256" key="1">
    <source>
        <dbReference type="SAM" id="Coils"/>
    </source>
</evidence>
<feature type="coiled-coil region" evidence="1">
    <location>
        <begin position="546"/>
        <end position="573"/>
    </location>
</feature>
<accession>A0A4Z1JA15</accession>
<gene>
    <name evidence="2" type="ORF">BOTNAR_0025g00110</name>
</gene>
<name>A0A4Z1JA15_9HELO</name>
<keyword evidence="1" id="KW-0175">Coiled coil</keyword>
<sequence length="657" mass="76414">MKWTPISIDWETSDRSQLDYTQDTFQPVNASANTGMGAQTDSVERLVMFGKLISSAHKECVEIETDLKLVPEYSHFEHYLAYKYKASASGNHCYCPRCLGYLEMAHFDVIKTRNTLYSKLVTLAKSNLKYRERYSTLYHQLTGFSVKFSDMPVDLPIIDNSCYDYQRPNPLVMGICHFRRRYEQLETCHVKIVEAKDTLRQQINTMTFMNEDLLDKCDRLFAIMQEKLSANSETFDKQYKYDPEESCPCHHNCSDCKEMIEGQIEVLRRERSEYNIECRNTMKEYTELDEKYKALIIRATNSSRFEISRGTNDDVYEQYDDYVHLRVEPDEYLAEEYGDFLPHPDENSNTPRDRCGSCSYCALELKLINSAKVIPIFRALFDFDQEYSDLLEEYSNFRNRLIGDRLTASQSSLNRNNSANRLETLLKLVERLEEITVTPEIDGIIDLIDRTIADIAEIAFEREGENTPTQETYLDLESNGGGISDIVDNLSIVTSGAEITPTAVPESNQDKLDHESDRNCSLLDCYDNCHEYKHVLEHQFEIVKVQHALHSELVALDRENQKLREKYEALVHRTPGLSRLSLPPKVKKGYLFDNWSHHSPGGKICECEYCFNDLKEEHIDSLEIRRSTQQALINSRKERRKLLEEYDAFKNFISRDT</sequence>
<keyword evidence="3" id="KW-1185">Reference proteome</keyword>
<feature type="coiled-coil region" evidence="1">
    <location>
        <begin position="257"/>
        <end position="284"/>
    </location>
</feature>
<organism evidence="2 3">
    <name type="scientific">Botryotinia narcissicola</name>
    <dbReference type="NCBI Taxonomy" id="278944"/>
    <lineage>
        <taxon>Eukaryota</taxon>
        <taxon>Fungi</taxon>
        <taxon>Dikarya</taxon>
        <taxon>Ascomycota</taxon>
        <taxon>Pezizomycotina</taxon>
        <taxon>Leotiomycetes</taxon>
        <taxon>Helotiales</taxon>
        <taxon>Sclerotiniaceae</taxon>
        <taxon>Botryotinia</taxon>
    </lineage>
</organism>
<dbReference type="EMBL" id="PQXJ01000025">
    <property type="protein sequence ID" value="TGO68380.1"/>
    <property type="molecule type" value="Genomic_DNA"/>
</dbReference>
<evidence type="ECO:0000313" key="3">
    <source>
        <dbReference type="Proteomes" id="UP000297452"/>
    </source>
</evidence>
<reference evidence="2 3" key="1">
    <citation type="submission" date="2017-12" db="EMBL/GenBank/DDBJ databases">
        <title>Comparative genomics of Botrytis spp.</title>
        <authorList>
            <person name="Valero-Jimenez C.A."/>
            <person name="Tapia P."/>
            <person name="Veloso J."/>
            <person name="Silva-Moreno E."/>
            <person name="Staats M."/>
            <person name="Valdes J.H."/>
            <person name="Van Kan J.A.L."/>
        </authorList>
    </citation>
    <scope>NUCLEOTIDE SEQUENCE [LARGE SCALE GENOMIC DNA]</scope>
    <source>
        <strain evidence="2 3">MUCL2120</strain>
    </source>
</reference>
<evidence type="ECO:0000313" key="2">
    <source>
        <dbReference type="EMBL" id="TGO68380.1"/>
    </source>
</evidence>
<dbReference type="AlphaFoldDB" id="A0A4Z1JA15"/>
<dbReference type="OrthoDB" id="3500525at2759"/>
<proteinExistence type="predicted"/>
<protein>
    <submittedName>
        <fullName evidence="2">Uncharacterized protein</fullName>
    </submittedName>
</protein>